<dbReference type="RefSeq" id="WP_119090015.1">
    <property type="nucleotide sequence ID" value="NZ_QXIW01000033.1"/>
</dbReference>
<protein>
    <submittedName>
        <fullName evidence="2">Uncharacterized protein</fullName>
    </submittedName>
</protein>
<dbReference type="AlphaFoldDB" id="A0A398D8R6"/>
<feature type="region of interest" description="Disordered" evidence="1">
    <location>
        <begin position="1"/>
        <end position="46"/>
    </location>
</feature>
<dbReference type="EMBL" id="QXIW01000033">
    <property type="protein sequence ID" value="RIE11752.1"/>
    <property type="molecule type" value="Genomic_DNA"/>
</dbReference>
<dbReference type="Proteomes" id="UP000266042">
    <property type="component" value="Unassembled WGS sequence"/>
</dbReference>
<comment type="caution">
    <text evidence="2">The sequence shown here is derived from an EMBL/GenBank/DDBJ whole genome shotgun (WGS) entry which is preliminary data.</text>
</comment>
<feature type="compositionally biased region" description="Basic and acidic residues" evidence="1">
    <location>
        <begin position="1"/>
        <end position="10"/>
    </location>
</feature>
<evidence type="ECO:0000313" key="3">
    <source>
        <dbReference type="Proteomes" id="UP000266042"/>
    </source>
</evidence>
<evidence type="ECO:0000313" key="2">
    <source>
        <dbReference type="EMBL" id="RIE11752.1"/>
    </source>
</evidence>
<reference evidence="2 3" key="1">
    <citation type="submission" date="2018-09" db="EMBL/GenBank/DDBJ databases">
        <title>Discovery and Ecogenomic Context for Candidatus Cryosericales, a Global Caldiserica Order Active in Thawing Permafrost.</title>
        <authorList>
            <person name="Martinez M.A."/>
            <person name="Woodcroft B.J."/>
            <person name="Ignacio Espinoza J.C."/>
            <person name="Zayed A."/>
            <person name="Singleton C.M."/>
            <person name="Boyd J."/>
            <person name="Li Y.-F."/>
            <person name="Purvine S."/>
            <person name="Maughan H."/>
            <person name="Hodgkins S.B."/>
            <person name="Anderson D."/>
            <person name="Sederholm M."/>
            <person name="Temperton B."/>
            <person name="Saleska S.R."/>
            <person name="Tyson G.W."/>
            <person name="Rich V.I."/>
        </authorList>
    </citation>
    <scope>NUCLEOTIDE SEQUENCE [LARGE SCALE GENOMIC DNA]</scope>
    <source>
        <strain evidence="2 3">SMC3</strain>
    </source>
</reference>
<name>A0A398D8R6_9BACT</name>
<organism evidence="2 3">
    <name type="scientific">Candidatus Cryosericum hinesii</name>
    <dbReference type="NCBI Taxonomy" id="2290915"/>
    <lineage>
        <taxon>Bacteria</taxon>
        <taxon>Pseudomonadati</taxon>
        <taxon>Caldisericota/Cryosericota group</taxon>
        <taxon>Candidatus Cryosericota</taxon>
        <taxon>Candidatus Cryosericia</taxon>
        <taxon>Candidatus Cryosericales</taxon>
        <taxon>Candidatus Cryosericaceae</taxon>
        <taxon>Candidatus Cryosericum</taxon>
    </lineage>
</organism>
<evidence type="ECO:0000256" key="1">
    <source>
        <dbReference type="SAM" id="MobiDB-lite"/>
    </source>
</evidence>
<proteinExistence type="predicted"/>
<sequence>MSSKPEKPKSSQEFPAGTSGPKKQGASKPRGPVDEVQAPKRSQGLKKARLRLLDQCQDPKYGAELTDILLIKDPKERSQRLAALAMFFGIHCYDAAPWSHLMADSNGALGWSALDPCQIVDEPQEILRSSEGDWYRTPPDPTPAKGLSILLFPVHICISPLASERDVLDYVKKRWSKIRPALDSYHKGPLVIRKRKNEARDRFIWENREVPSEELAPIVHDQFHGKWLEYYEIDSIKHYMKKRLTKQ</sequence>
<gene>
    <name evidence="2" type="ORF">SMC3_08165</name>
</gene>
<accession>A0A398D8R6</accession>